<accession>A0A9J6GK04</accession>
<proteinExistence type="predicted"/>
<protein>
    <submittedName>
        <fullName evidence="2">Uncharacterized protein</fullName>
    </submittedName>
</protein>
<dbReference type="EMBL" id="JABSTR010000009">
    <property type="protein sequence ID" value="KAH9378798.1"/>
    <property type="molecule type" value="Genomic_DNA"/>
</dbReference>
<dbReference type="AlphaFoldDB" id="A0A9J6GK04"/>
<organism evidence="2 3">
    <name type="scientific">Haemaphysalis longicornis</name>
    <name type="common">Bush tick</name>
    <dbReference type="NCBI Taxonomy" id="44386"/>
    <lineage>
        <taxon>Eukaryota</taxon>
        <taxon>Metazoa</taxon>
        <taxon>Ecdysozoa</taxon>
        <taxon>Arthropoda</taxon>
        <taxon>Chelicerata</taxon>
        <taxon>Arachnida</taxon>
        <taxon>Acari</taxon>
        <taxon>Parasitiformes</taxon>
        <taxon>Ixodida</taxon>
        <taxon>Ixodoidea</taxon>
        <taxon>Ixodidae</taxon>
        <taxon>Haemaphysalinae</taxon>
        <taxon>Haemaphysalis</taxon>
    </lineage>
</organism>
<name>A0A9J6GK04_HAELO</name>
<sequence>MNVEGSRSWNSISPPLCWDTLPEHIYVANVRSPVHLKTPGPLRCYKCGRLNHIRVPRRHATRCERSAGDHDEADGNESQLKCANCQQDHKFSFPQCPPWQKEKKVLMEAGAKIQLKQAGIELLATRNDGRQTGTDGRTYAQTATNNKTQQAQQTSANNKKQHNKIAQQHNNIAQQMSANNKKQHNKHAKQGN</sequence>
<dbReference type="OrthoDB" id="7477923at2759"/>
<dbReference type="Proteomes" id="UP000821853">
    <property type="component" value="Unassembled WGS sequence"/>
</dbReference>
<evidence type="ECO:0000313" key="2">
    <source>
        <dbReference type="EMBL" id="KAH9378798.1"/>
    </source>
</evidence>
<evidence type="ECO:0000313" key="3">
    <source>
        <dbReference type="Proteomes" id="UP000821853"/>
    </source>
</evidence>
<evidence type="ECO:0000256" key="1">
    <source>
        <dbReference type="SAM" id="MobiDB-lite"/>
    </source>
</evidence>
<feature type="compositionally biased region" description="Low complexity" evidence="1">
    <location>
        <begin position="144"/>
        <end position="158"/>
    </location>
</feature>
<gene>
    <name evidence="2" type="ORF">HPB48_008106</name>
</gene>
<reference evidence="2 3" key="1">
    <citation type="journal article" date="2020" name="Cell">
        <title>Large-Scale Comparative Analyses of Tick Genomes Elucidate Their Genetic Diversity and Vector Capacities.</title>
        <authorList>
            <consortium name="Tick Genome and Microbiome Consortium (TIGMIC)"/>
            <person name="Jia N."/>
            <person name="Wang J."/>
            <person name="Shi W."/>
            <person name="Du L."/>
            <person name="Sun Y."/>
            <person name="Zhan W."/>
            <person name="Jiang J.F."/>
            <person name="Wang Q."/>
            <person name="Zhang B."/>
            <person name="Ji P."/>
            <person name="Bell-Sakyi L."/>
            <person name="Cui X.M."/>
            <person name="Yuan T.T."/>
            <person name="Jiang B.G."/>
            <person name="Yang W.F."/>
            <person name="Lam T.T."/>
            <person name="Chang Q.C."/>
            <person name="Ding S.J."/>
            <person name="Wang X.J."/>
            <person name="Zhu J.G."/>
            <person name="Ruan X.D."/>
            <person name="Zhao L."/>
            <person name="Wei J.T."/>
            <person name="Ye R.Z."/>
            <person name="Que T.C."/>
            <person name="Du C.H."/>
            <person name="Zhou Y.H."/>
            <person name="Cheng J.X."/>
            <person name="Dai P.F."/>
            <person name="Guo W.B."/>
            <person name="Han X.H."/>
            <person name="Huang E.J."/>
            <person name="Li L.F."/>
            <person name="Wei W."/>
            <person name="Gao Y.C."/>
            <person name="Liu J.Z."/>
            <person name="Shao H.Z."/>
            <person name="Wang X."/>
            <person name="Wang C.C."/>
            <person name="Yang T.C."/>
            <person name="Huo Q.B."/>
            <person name="Li W."/>
            <person name="Chen H.Y."/>
            <person name="Chen S.E."/>
            <person name="Zhou L.G."/>
            <person name="Ni X.B."/>
            <person name="Tian J.H."/>
            <person name="Sheng Y."/>
            <person name="Liu T."/>
            <person name="Pan Y.S."/>
            <person name="Xia L.Y."/>
            <person name="Li J."/>
            <person name="Zhao F."/>
            <person name="Cao W.C."/>
        </authorList>
    </citation>
    <scope>NUCLEOTIDE SEQUENCE [LARGE SCALE GENOMIC DNA]</scope>
    <source>
        <strain evidence="2">HaeL-2018</strain>
    </source>
</reference>
<feature type="region of interest" description="Disordered" evidence="1">
    <location>
        <begin position="144"/>
        <end position="165"/>
    </location>
</feature>
<comment type="caution">
    <text evidence="2">The sequence shown here is derived from an EMBL/GenBank/DDBJ whole genome shotgun (WGS) entry which is preliminary data.</text>
</comment>
<dbReference type="VEuPathDB" id="VectorBase:HLOH_054198"/>
<keyword evidence="3" id="KW-1185">Reference proteome</keyword>